<dbReference type="CDD" id="cd06562">
    <property type="entry name" value="GH20_HexA_HexB-like"/>
    <property type="match status" value="1"/>
</dbReference>
<dbReference type="InterPro" id="IPR002557">
    <property type="entry name" value="Chitin-bd_dom"/>
</dbReference>
<dbReference type="GO" id="GO:0016020">
    <property type="term" value="C:membrane"/>
    <property type="evidence" value="ECO:0007669"/>
    <property type="project" value="TreeGrafter"/>
</dbReference>
<evidence type="ECO:0000256" key="7">
    <source>
        <dbReference type="ARBA" id="ARBA00023295"/>
    </source>
</evidence>
<evidence type="ECO:0000256" key="10">
    <source>
        <dbReference type="SAM" id="Phobius"/>
    </source>
</evidence>
<dbReference type="InterPro" id="IPR029018">
    <property type="entry name" value="Hex-like_dom2"/>
</dbReference>
<dbReference type="SUPFAM" id="SSF51445">
    <property type="entry name" value="(Trans)glycosidases"/>
    <property type="match status" value="1"/>
</dbReference>
<dbReference type="EMBL" id="CAJOBP010004281">
    <property type="protein sequence ID" value="CAF4435402.1"/>
    <property type="molecule type" value="Genomic_DNA"/>
</dbReference>
<dbReference type="AlphaFoldDB" id="A0A820RD77"/>
<keyword evidence="4" id="KW-0732">Signal</keyword>
<feature type="transmembrane region" description="Helical" evidence="10">
    <location>
        <begin position="840"/>
        <end position="866"/>
    </location>
</feature>
<dbReference type="InterPro" id="IPR025705">
    <property type="entry name" value="Beta_hexosaminidase_sua/sub"/>
</dbReference>
<comment type="similarity">
    <text evidence="2">Belongs to the glycosyl hydrolase 20 family.</text>
</comment>
<keyword evidence="7" id="KW-0326">Glycosidase</keyword>
<dbReference type="FunFam" id="3.20.20.80:FF:000063">
    <property type="entry name" value="Beta-hexosaminidase"/>
    <property type="match status" value="1"/>
</dbReference>
<dbReference type="GO" id="GO:0005764">
    <property type="term" value="C:lysosome"/>
    <property type="evidence" value="ECO:0007669"/>
    <property type="project" value="TreeGrafter"/>
</dbReference>
<evidence type="ECO:0000256" key="6">
    <source>
        <dbReference type="ARBA" id="ARBA00023180"/>
    </source>
</evidence>
<dbReference type="InterPro" id="IPR029019">
    <property type="entry name" value="HEX_eukaryotic_N"/>
</dbReference>
<sequence>MKGKRSSPNAVWPQPQHSNISIDLLYIRPNDLAVYSNLQTCDIIGKAIERYKPIFFPPTLTMNQPSASMENILQNLTLNIKGNIQCEKHIELNSNEAYNLTIKQKVALVEAFTVWGLLRGLETFSQLIYINEQNYVVINSSVDIIDSPRFRHRGAMLDSARHFIPVSIIKKNLDVMSYNKFNVFHWHLVDDQSFPFESKTFPNLSRAGAFSPDHVYTPADVVDIIEHARLRGVRVIPEIDTPGHTYSWSKSMPELITVCWAHGKPRQAIYSIQGETEIFNPSEPKVYSTMDALLREVHDRFPSNYIHLGMDEVYDKCWLSNPNIRQWMVDNNILSTRNLHRYYADQILNIARNISVTPIVWQDVWDEHVKLPPGTIIQVWKDSSDNIEFNTWASYLNRAANEGYYVILSSPWYINYIGYGKYNTDASVMNLEFFKYYEVEPLKQFSGSNEARERVLGGEACLWGEFVDGTNLLSRFWPKAAAVAERLWSPAHVNNSEDAQFRLDIHRCRLLRRGIPAQPILNGYCGNYESGMSKSMIHHPSFNYDHPKPIETTVVPFEKIFASLSSTSSKICNNKVSHVVYLLLALFYSYFDMENDSMATNEEYCHSSRKSSVKRLSDNISRKQLLFNLPVMNIPEMSEQALKRWCEARDTYLDQRYPSVEKQKYKSLNNEETPSISILDAKHGNEQDVPRDSFDKQNIQTIADDFKDQCTETDANKTTLFNRNIEQIDQSSQVDLLFSQVEIDDDNNNHNNSNDTNLVEDRKEKNDKAIETDYSTVTIKNENGLIHENVRGNSSDLSIDQSDDNDSKTIMPSRKSNISAYEQFLILRHRFKRLSQERRLLSCLLVLYIIIMCGLFVVIFLLLLTFNGHSQIFYEQVTSNDTSMIHGVAQYGESCSNDNDCRRPFTCYKKGSTWGICRCPWKHDLVNNECVGDLNALCSRDADCQRYMLCSGMDDGTRRCHCQTLYSYDLEQKRCYGDYRAPCQSNNDCRTNLICNTTTIPSMCLCQLNYRYYPLVGKCRGDPGSTCEATTTECADNAECRDGACECAFQFVPDGNKLCVDPCLKITPKLVKIRYPGHCHRFIDCQRRSKSECPEMTIFNFRTQLCDYPKNVLDCQ</sequence>
<dbReference type="InterPro" id="IPR015883">
    <property type="entry name" value="Glyco_hydro_20_cat"/>
</dbReference>
<evidence type="ECO:0000256" key="9">
    <source>
        <dbReference type="SAM" id="MobiDB-lite"/>
    </source>
</evidence>
<dbReference type="InterPro" id="IPR036508">
    <property type="entry name" value="Chitin-bd_dom_sf"/>
</dbReference>
<dbReference type="Gene3D" id="3.20.20.80">
    <property type="entry name" value="Glycosidases"/>
    <property type="match status" value="1"/>
</dbReference>
<dbReference type="Pfam" id="PF14845">
    <property type="entry name" value="Glycohydro_20b2"/>
    <property type="match status" value="1"/>
</dbReference>
<evidence type="ECO:0000256" key="8">
    <source>
        <dbReference type="PIRSR" id="PIRSR625705-1"/>
    </source>
</evidence>
<dbReference type="Proteomes" id="UP000663873">
    <property type="component" value="Unassembled WGS sequence"/>
</dbReference>
<evidence type="ECO:0000256" key="2">
    <source>
        <dbReference type="ARBA" id="ARBA00006285"/>
    </source>
</evidence>
<dbReference type="Gene3D" id="2.170.140.10">
    <property type="entry name" value="Chitin binding domain"/>
    <property type="match status" value="1"/>
</dbReference>
<proteinExistence type="inferred from homology"/>
<dbReference type="GO" id="GO:0006689">
    <property type="term" value="P:ganglioside catabolic process"/>
    <property type="evidence" value="ECO:0007669"/>
    <property type="project" value="TreeGrafter"/>
</dbReference>
<keyword evidence="10" id="KW-0472">Membrane</keyword>
<organism evidence="12 13">
    <name type="scientific">Rotaria socialis</name>
    <dbReference type="NCBI Taxonomy" id="392032"/>
    <lineage>
        <taxon>Eukaryota</taxon>
        <taxon>Metazoa</taxon>
        <taxon>Spiralia</taxon>
        <taxon>Gnathifera</taxon>
        <taxon>Rotifera</taxon>
        <taxon>Eurotatoria</taxon>
        <taxon>Bdelloidea</taxon>
        <taxon>Philodinida</taxon>
        <taxon>Philodinidae</taxon>
        <taxon>Rotaria</taxon>
    </lineage>
</organism>
<evidence type="ECO:0000313" key="12">
    <source>
        <dbReference type="EMBL" id="CAF4435402.1"/>
    </source>
</evidence>
<protein>
    <recommendedName>
        <fullName evidence="3">beta-N-acetylhexosaminidase</fullName>
        <ecNumber evidence="3">3.2.1.52</ecNumber>
    </recommendedName>
</protein>
<reference evidence="12" key="1">
    <citation type="submission" date="2021-02" db="EMBL/GenBank/DDBJ databases">
        <authorList>
            <person name="Nowell W R."/>
        </authorList>
    </citation>
    <scope>NUCLEOTIDE SEQUENCE</scope>
</reference>
<dbReference type="Pfam" id="PF00728">
    <property type="entry name" value="Glyco_hydro_20"/>
    <property type="match status" value="1"/>
</dbReference>
<keyword evidence="10" id="KW-0812">Transmembrane</keyword>
<keyword evidence="6" id="KW-0325">Glycoprotein</keyword>
<accession>A0A820RD77</accession>
<evidence type="ECO:0000256" key="5">
    <source>
        <dbReference type="ARBA" id="ARBA00022801"/>
    </source>
</evidence>
<keyword evidence="5" id="KW-0378">Hydrolase</keyword>
<evidence type="ECO:0000256" key="1">
    <source>
        <dbReference type="ARBA" id="ARBA00001231"/>
    </source>
</evidence>
<dbReference type="SUPFAM" id="SSF55545">
    <property type="entry name" value="beta-N-acetylhexosaminidase-like domain"/>
    <property type="match status" value="1"/>
</dbReference>
<evidence type="ECO:0000259" key="11">
    <source>
        <dbReference type="PROSITE" id="PS50940"/>
    </source>
</evidence>
<dbReference type="GO" id="GO:0008061">
    <property type="term" value="F:chitin binding"/>
    <property type="evidence" value="ECO:0007669"/>
    <property type="project" value="InterPro"/>
</dbReference>
<name>A0A820RD77_9BILA</name>
<keyword evidence="13" id="KW-1185">Reference proteome</keyword>
<dbReference type="GO" id="GO:0030203">
    <property type="term" value="P:glycosaminoglycan metabolic process"/>
    <property type="evidence" value="ECO:0007669"/>
    <property type="project" value="TreeGrafter"/>
</dbReference>
<evidence type="ECO:0000313" key="13">
    <source>
        <dbReference type="Proteomes" id="UP000663873"/>
    </source>
</evidence>
<dbReference type="PANTHER" id="PTHR22600:SF21">
    <property type="entry name" value="BETA-HEXOSAMINIDASE A"/>
    <property type="match status" value="1"/>
</dbReference>
<dbReference type="PRINTS" id="PR00738">
    <property type="entry name" value="GLHYDRLASE20"/>
</dbReference>
<dbReference type="Gene3D" id="3.30.379.10">
    <property type="entry name" value="Chitobiase/beta-hexosaminidase domain 2-like"/>
    <property type="match status" value="1"/>
</dbReference>
<feature type="active site" description="Proton donor" evidence="8">
    <location>
        <position position="312"/>
    </location>
</feature>
<dbReference type="Pfam" id="PF01607">
    <property type="entry name" value="CBM_14"/>
    <property type="match status" value="1"/>
</dbReference>
<dbReference type="InterPro" id="IPR017853">
    <property type="entry name" value="GH"/>
</dbReference>
<dbReference type="PROSITE" id="PS50940">
    <property type="entry name" value="CHIT_BIND_II"/>
    <property type="match status" value="1"/>
</dbReference>
<comment type="catalytic activity">
    <reaction evidence="1">
        <text>Hydrolysis of terminal non-reducing N-acetyl-D-hexosamine residues in N-acetyl-beta-D-hexosaminides.</text>
        <dbReference type="EC" id="3.2.1.52"/>
    </reaction>
</comment>
<feature type="region of interest" description="Disordered" evidence="9">
    <location>
        <begin position="745"/>
        <end position="765"/>
    </location>
</feature>
<dbReference type="GO" id="GO:0005975">
    <property type="term" value="P:carbohydrate metabolic process"/>
    <property type="evidence" value="ECO:0007669"/>
    <property type="project" value="InterPro"/>
</dbReference>
<feature type="domain" description="Chitin-binding type-2" evidence="11">
    <location>
        <begin position="1060"/>
        <end position="1116"/>
    </location>
</feature>
<dbReference type="GO" id="GO:0004563">
    <property type="term" value="F:beta-N-acetylhexosaminidase activity"/>
    <property type="evidence" value="ECO:0007669"/>
    <property type="project" value="UniProtKB-EC"/>
</dbReference>
<dbReference type="GO" id="GO:0005576">
    <property type="term" value="C:extracellular region"/>
    <property type="evidence" value="ECO:0007669"/>
    <property type="project" value="InterPro"/>
</dbReference>
<comment type="caution">
    <text evidence="12">The sequence shown here is derived from an EMBL/GenBank/DDBJ whole genome shotgun (WGS) entry which is preliminary data.</text>
</comment>
<dbReference type="EC" id="3.2.1.52" evidence="3"/>
<keyword evidence="10" id="KW-1133">Transmembrane helix</keyword>
<dbReference type="SUPFAM" id="SSF57625">
    <property type="entry name" value="Invertebrate chitin-binding proteins"/>
    <property type="match status" value="1"/>
</dbReference>
<gene>
    <name evidence="12" type="ORF">UJA718_LOCUS21660</name>
</gene>
<evidence type="ECO:0000256" key="4">
    <source>
        <dbReference type="ARBA" id="ARBA00022729"/>
    </source>
</evidence>
<dbReference type="PANTHER" id="PTHR22600">
    <property type="entry name" value="BETA-HEXOSAMINIDASE"/>
    <property type="match status" value="1"/>
</dbReference>
<evidence type="ECO:0000256" key="3">
    <source>
        <dbReference type="ARBA" id="ARBA00012663"/>
    </source>
</evidence>